<dbReference type="GO" id="GO:0006869">
    <property type="term" value="P:lipid transport"/>
    <property type="evidence" value="ECO:0007669"/>
    <property type="project" value="UniProtKB-KW"/>
</dbReference>
<evidence type="ECO:0000256" key="1">
    <source>
        <dbReference type="ARBA" id="ARBA00006545"/>
    </source>
</evidence>
<evidence type="ECO:0000259" key="7">
    <source>
        <dbReference type="Pfam" id="PF25036"/>
    </source>
</evidence>
<feature type="region of interest" description="Disordered" evidence="4">
    <location>
        <begin position="293"/>
        <end position="326"/>
    </location>
</feature>
<dbReference type="Pfam" id="PF25033">
    <property type="entry name" value="VPS13_M"/>
    <property type="match status" value="1"/>
</dbReference>
<dbReference type="Ensembl" id="ENSLLET00000028588.1">
    <property type="protein sequence ID" value="ENSLLEP00000027512.1"/>
    <property type="gene ID" value="ENSLLEG00000017351.1"/>
</dbReference>
<dbReference type="OrthoDB" id="445152at2759"/>
<evidence type="ECO:0000256" key="2">
    <source>
        <dbReference type="ARBA" id="ARBA00022448"/>
    </source>
</evidence>
<dbReference type="PANTHER" id="PTHR12517">
    <property type="entry name" value="VACUOLAR PROTEIN SORTING-ASSOCIATED PROTEIN 13B"/>
    <property type="match status" value="1"/>
</dbReference>
<evidence type="ECO:0000259" key="6">
    <source>
        <dbReference type="Pfam" id="PF25033"/>
    </source>
</evidence>
<feature type="region of interest" description="Disordered" evidence="4">
    <location>
        <begin position="1487"/>
        <end position="1506"/>
    </location>
</feature>
<proteinExistence type="inferred from homology"/>
<feature type="compositionally biased region" description="Polar residues" evidence="4">
    <location>
        <begin position="1001"/>
        <end position="1023"/>
    </location>
</feature>
<dbReference type="PANTHER" id="PTHR12517:SF0">
    <property type="entry name" value="INTERMEMBRANE LIPID TRANSFER PROTEIN VPS13B"/>
    <property type="match status" value="1"/>
</dbReference>
<dbReference type="Pfam" id="PF12624">
    <property type="entry name" value="VPS13_N"/>
    <property type="match status" value="1"/>
</dbReference>
<evidence type="ECO:0000259" key="5">
    <source>
        <dbReference type="Pfam" id="PF12624"/>
    </source>
</evidence>
<dbReference type="Pfam" id="PF25036">
    <property type="entry name" value="VPS13_VAB"/>
    <property type="match status" value="1"/>
</dbReference>
<comment type="similarity">
    <text evidence="1">Belongs to the VPS13 family.</text>
</comment>
<accession>A0A8C5PTQ7</accession>
<feature type="domain" description="Vacuolar protein sorting-associated protein 13 VPS13 adaptor binding" evidence="7">
    <location>
        <begin position="2576"/>
        <end position="2663"/>
    </location>
</feature>
<dbReference type="GeneTree" id="ENSGT00940000154684"/>
<feature type="domain" description="Chorein N-terminal" evidence="5">
    <location>
        <begin position="1"/>
        <end position="1517"/>
    </location>
</feature>
<sequence>MLESYVTPILMSYVNRYIKNLKPSDLQLSLWGGDVVLSKLELKLDVLEQELKLPFTFLSGHIHELRIHVPWTKLGSESVVITINTMECILKLKDGGQEDLDSCGSSSTSRSNTESAKSQSRPRKIQQAAPTDPDLPPGYVQSLIRRVVNNVNIVVNNLILKYVEDDIVLSVNITCAECYTVDEFWDRAFMDILANELVLRKVINFSDCTVCLDKRNASGKIEFYQDPLLYKCSFRTRLHFTYDNLNSKMPSVIKIHTMVDSLKLSLTDQQLPMFIRIMQLGIALYYGEIGNAKEGEAEDPPSNTKDTVVNMPGSEEELGSGLPYPSQDLYSMSEDDDQQGWVSWAWSFVPAIVSYGNENEGEGNFIITEDGATTQGPRSQQSKDPIVSIGFYCTKATVTFKLTEMQAESSYYSPQKVKSREVVRWEQEGTTVEVLMKGEPFFDCQVGFVGSQVVCLKGIMGVKDFEENTNRLETEACFFTCGENLSNKGNTYLTNSLFDYRSPENNGIRAEFILDSTPHKETYTDMAGMLRFGAFYMDYLYTMESAGGKGMSSINQDFPSAKAEDVGTLQEMSTKRLVVGPISLQLDSSSVHRIMKMVACAFDHEYEAYVTLEESKTLPSSEDVALLEEYIPTRLTCVTLMKCTVTITMAEFNFLDHLMPIIMGQKHTGSLLNTTNFQPVRPLPAIRLVADKINFEHSVPMYAEQLVQMVSSLSQPSDNLLHHCYAHYYLKVFGFQAGLTFLNSKGTYCPPVPVIPSCSTALYGKLLRLPQANRANVPVVEYIFELPSLTIQATRAQTLLLQVISHSWLYSSKNTGSSGLSETLLNEVFPTAGVKSKNPLPTLEGSIQNVELKFCSTSLVKCVSGTVGSIKICAKAPGMCSGKEKLIPLIQGPSDTRDLHRSKWLKESRKPESLFGPDLMAFTVQVPEQMDYCHSSGAILLVSIQGIAINVDPVLYTWLTYLPQKKSSRQPQQVSSLPLPVSLSRKKEDEVSVGSAPLAKQASNQPSEYASSPVKTKTVTESRPLSLPQKVLQTCREGSKTPEERMKEFIAVVWNAVKRLTLQVELQTCCVFFPSDSLPSPSTIVSSDIPGTVRSWYHGQIIMPGTLVVCLPQIKIMSTGHKYMEPIQEIPFVVPRPIVEEGVAFPWTISLQHFSVYTLLEHQVILNLVEPMGCTSTLAVTSHSISSDADPGHSFVVCLHVDLEPLEVKCSNPQVELLYQLTETMSKVWEKIQRRGILYQPPMYCDSSAGQTSGSPIRSSVGTAPPDTSTCSPSADIGTTTEGDCVNAVEDSPFSDSITLEQTTSNIGVSSGRVSLWMQWMLPKITVKLFALDPGCKDTKICVVTELEDLNASVDVQDVYTKVKCKIESFNIDHYRSRPGESWQSGDFLGIVLQCKEKQMTTAKLLESSHQQHGFLSLTYTKAVTRNVRHKLTSRSERTTRNFQKLSEGPTDSSPHFLHEILISAQAFDVVLLFPLVNAISSIFEAKRPRSQKEKRKSSGQPMRSHTLTSRNLPLIYINTNIIRVFVPKPEDNQPCPGENKMLNEDTLVLKIGSVLMAPQADNPLSRSVLRKDIYHRALNLGILKDPGSEVEDRQYQIDLQSINIGTGQWDQLKPEKETNNGGLLTEGDRGSQNPALEWNMASSIRRHQERRAILSPILTDFTVRVTAAPAIIFSKMSSENTHTEDILVCGHALEVNMTTSLDFFLSVAQVQLLQQLVQANMVGFEQTNMAAECSKQELHKLDFTDGRGVDTSSRYSGAQDSGIGSDSVKIRIVQIEQQSGTSHHRIARPSKQSSIVKNLNFIPFDIFVTASRISLMTYSCTALPKVQNETGDKVEKVSLNHSSADVKGVLDKSGQSGISTLTAEDLLASGPSSPNSGKTGVFSLERLHASTRSSARQALGITIVRQPGRRGTGDLQLNPFLHFVVSQPSLVVSFHHRKQKVEMSMFDALLKGVDPEYRCADIGKTLPENLDYTKTWLQTVDFLNGPADVNIEISRPLKVNLSFVKLDQVNHFLEKIFMKSSSEGLTEESMVVDPASQVEESTNLRPCTRKEAAASVSKETMKMASAQDDSWISISSFQRVSFQTTQVVFSIETVPHPKKPCILTSFSNIQGSLAIQTGNKATDAIAGASFTLQANDFLLSTSLKERPRNLVGPVSGSVNLEANWCKHSGNPSPTLSVPKILVDLRCGVLQVFWGQENLNCLMLLNELFEEYIKKRSKQPPASSDPSLPLVPPASGKPHSFKTEHSSDDLRTGLFQYIQDADAQKLPKAHEVVFYNETEDSPGMMLWRYPEPRVLTLVRITPVPFNTTEDPDISTADLGDVLQIPCSLEYWDELQRSFVAFREFSLSESKACELQLPSISSVNDQKELVTSDLWRIVLNSNSSGADDQSSESESGSQSACDQLVTPTALAACTRVDSCFTPWLVPSLGVSIHFAYLELHLCHHLDQLGSVPQKQLHPFISDKTIPGDLEYMVISFEEPNVYVRQWSDTSVYKEIQFSTKADCRLLELRNLTMRELIKPFHAQGQVAVSNSALERLLDFSILVDPVFVDIGQHSLQSINTAIQAWQQNQCPEAEELIYSHFVICNDTQETLRFGQVDTDENIVLASLHHHQYCWRSHKSPQLLHICIEGWGNWRWSEPFNVDNAGTFVRTIHYKGRTASLIIKIKPLNGVQKQVTICGRQIICSYLSESIELKVVQHYVGQDGQAVVREHFDCLATKQKLPSYILEDHELSELCVKAKGDEDWSRDVCLPPDVSEHSMIIQVPSSNRTIMYVWCTLLTLEPNSQVQQRMIMFSPLFIMRSHLSDSIIIHLEKRSLGLTETQVVPGKGLERTLDNIEPDLTHHLTFQAREEVDPSQCAVPISTSLIKQIATKTHSGYSASQIVSEFYGGECNAQPVWPYNKKNTEGSGEHLAQWDSPMRVKLSLWRPHLKTLLIELLPWAMLINQSKWDLWLFEGENIVLQIPAGKTIIPPNLQEAFQIGIYWANTNTVHKSVAIRLVHDMTSPKWKDADNGEVVTLDEEGFVDANIKLGAFPGHQKFCQFCVSSMVRHGIQILQIEDKTTVVNNTQLKVFYSPQISLVPQHSEEEFVPVPDSAVFSVVPVGEHLAAKSNTLPCWDLVSDAGHSAVETSSLQKYILLSLCPGVGAGSAQCWSLPVMIRQDLPRQSVAVPVGECSQSDLCTKALVLTYQEHLGVTYLTLTEDPSPRIIIHNRCTVALLLKENIKETPKFKVYCRKIPAECSVHHELYHQLSNFPDCKTKDFLPSIFLKVMASDDSAAEWSDIIDINNQGTQVVFLTGYGYVYVDIIQHCGTMIITFAPESRAGPVLTSLNRIVFKFFITQLSLGIFDDVTNYKASSELLRLTLDSIFLNMAPVSSYLRQPCRERQADAMCGMPLFYSLEVYCGDLQLDNQLYNKSNFHFPVLVCQEERSDAAKWPKSGGLYISTKELEDYKESSFLKLFITLSVEQDLYDLNELSFELKPSRLYVEDTFVYYVKTLFDTYLPDKFFSATAKTPGVTAAQTLPEQVQQYAVALVRPVTLRKLTVQPVNLLVSIHASLKLYIASDHTPLSFSVFERGPIFTTARQLIHALAMHYAAGALFRAGWVVGSLEILGSPASLVRSIGNGIADFFRLPYEGLTRGPGAFVSGVSRGTTSFVKHISKGTLTSLTNLATSLARNMDRLSLDEEHYNRQEEWRRQLPDNLGEGLKQGLSRLGISLLGAIAGIVDQPMQNFQRTSEAQASAGHKAKGVISGVGKGIVGVFTKPIGGAAELVSQTGYGILHGAGLSQLPKQRYVATDVQTSQAPNSHVKYVWKMLQSLGRPEVHMALDVVIVSGLGQEYTGCLLLTSEVLFVVSISEDTQQQAFPVTEIECIEETNAENCLIIQMKQQPAASELEPDGARERLTEQQYHRLVDYLSKITHHLIHSNASQNTTSQVVAVKPPTTNTKTYQYLVEDPYARIFISKFRMVKSKALRRGFY</sequence>
<keyword evidence="3" id="KW-0445">Lipid transport</keyword>
<evidence type="ECO:0000256" key="3">
    <source>
        <dbReference type="ARBA" id="ARBA00023055"/>
    </source>
</evidence>
<protein>
    <submittedName>
        <fullName evidence="8">Vacuolar protein sorting 13 homolog B</fullName>
    </submittedName>
</protein>
<feature type="region of interest" description="Disordered" evidence="4">
    <location>
        <begin position="101"/>
        <end position="134"/>
    </location>
</feature>
<reference evidence="8" key="2">
    <citation type="submission" date="2025-09" db="UniProtKB">
        <authorList>
            <consortium name="Ensembl"/>
        </authorList>
    </citation>
    <scope>IDENTIFICATION</scope>
</reference>
<feature type="region of interest" description="Disordered" evidence="4">
    <location>
        <begin position="992"/>
        <end position="1023"/>
    </location>
</feature>
<feature type="compositionally biased region" description="Low complexity" evidence="4">
    <location>
        <begin position="102"/>
        <end position="118"/>
    </location>
</feature>
<dbReference type="InterPro" id="IPR056747">
    <property type="entry name" value="VPS13-like_M"/>
</dbReference>
<gene>
    <name evidence="8" type="primary">VPS13B</name>
</gene>
<reference evidence="8" key="1">
    <citation type="submission" date="2025-08" db="UniProtKB">
        <authorList>
            <consortium name="Ensembl"/>
        </authorList>
    </citation>
    <scope>IDENTIFICATION</scope>
</reference>
<dbReference type="Proteomes" id="UP000694569">
    <property type="component" value="Unplaced"/>
</dbReference>
<dbReference type="InterPro" id="IPR009543">
    <property type="entry name" value="VPS13_VAB"/>
</dbReference>
<dbReference type="InterPro" id="IPR026854">
    <property type="entry name" value="VPS13_N"/>
</dbReference>
<dbReference type="InterPro" id="IPR039782">
    <property type="entry name" value="VPS13B"/>
</dbReference>
<name>A0A8C5PTQ7_9ANUR</name>
<feature type="region of interest" description="Disordered" evidence="4">
    <location>
        <begin position="1249"/>
        <end position="1276"/>
    </location>
</feature>
<evidence type="ECO:0000256" key="4">
    <source>
        <dbReference type="SAM" id="MobiDB-lite"/>
    </source>
</evidence>
<feature type="region of interest" description="Disordered" evidence="4">
    <location>
        <begin position="2218"/>
        <end position="2246"/>
    </location>
</feature>
<organism evidence="8 9">
    <name type="scientific">Leptobrachium leishanense</name>
    <name type="common">Leishan spiny toad</name>
    <dbReference type="NCBI Taxonomy" id="445787"/>
    <lineage>
        <taxon>Eukaryota</taxon>
        <taxon>Metazoa</taxon>
        <taxon>Chordata</taxon>
        <taxon>Craniata</taxon>
        <taxon>Vertebrata</taxon>
        <taxon>Euteleostomi</taxon>
        <taxon>Amphibia</taxon>
        <taxon>Batrachia</taxon>
        <taxon>Anura</taxon>
        <taxon>Pelobatoidea</taxon>
        <taxon>Megophryidae</taxon>
        <taxon>Leptobrachium</taxon>
    </lineage>
</organism>
<evidence type="ECO:0000313" key="9">
    <source>
        <dbReference type="Proteomes" id="UP000694569"/>
    </source>
</evidence>
<keyword evidence="2" id="KW-0813">Transport</keyword>
<evidence type="ECO:0000313" key="8">
    <source>
        <dbReference type="Ensembl" id="ENSLLEP00000027512.1"/>
    </source>
</evidence>
<feature type="domain" description="VPS13-like middle region" evidence="6">
    <location>
        <begin position="1980"/>
        <end position="2519"/>
    </location>
</feature>
<keyword evidence="9" id="KW-1185">Reference proteome</keyword>